<protein>
    <recommendedName>
        <fullName evidence="3">CD-NTase associated protein 4-like DNA endonuclease domain-containing protein</fullName>
    </recommendedName>
</protein>
<evidence type="ECO:0000313" key="1">
    <source>
        <dbReference type="EMBL" id="SHO62007.1"/>
    </source>
</evidence>
<reference evidence="2" key="1">
    <citation type="submission" date="2016-12" db="EMBL/GenBank/DDBJ databases">
        <authorList>
            <person name="Varghese N."/>
            <person name="Submissions S."/>
        </authorList>
    </citation>
    <scope>NUCLEOTIDE SEQUENCE [LARGE SCALE GENOMIC DNA]</scope>
    <source>
        <strain evidence="2">DSM 25035</strain>
    </source>
</reference>
<sequence length="372" mass="44413">MNRGSKQNATDSTKAIAYQFCIALEKCFELNEGQSVIIEYYGDVSISGKTQIEVKNYKRSLSNLDQNFWKTLKNWMEDEFPRENFQSFILCTTQQISLKSEFLTWNEISRKEKLEILKKIFEEYQLKKRKDKNTVEYLNYVMSQNRRENLNFILDRFTIQSSHYNYQDKYKKIKEIYSKPIPKSSQEKFINSLIGFIISPKISNENKWEITYNLFISEVQELTKRLKDESVIFPEKIKIKEIKNSEYMDSLFVKKIKKIDYHEVIIEAISDYIHTNSIAIEDFKIGSKFKQLQDYKNDIHENYKIKYRFAKRNASQINTNNSAKDFYDNFLSENPPSFSTYNTVPSYFRRGLIHNMANSDKTFNIKWNLDDE</sequence>
<gene>
    <name evidence="1" type="ORF">SAMN04488108_1776</name>
</gene>
<dbReference type="STRING" id="1073327.SAMN04488108_1776"/>
<dbReference type="OrthoDB" id="8564076at2"/>
<dbReference type="AlphaFoldDB" id="A0A1M7ZAR0"/>
<dbReference type="RefSeq" id="WP_073571414.1">
    <property type="nucleotide sequence ID" value="NZ_FRXN01000002.1"/>
</dbReference>
<keyword evidence="2" id="KW-1185">Reference proteome</keyword>
<name>A0A1M7ZAR0_9BACT</name>
<dbReference type="EMBL" id="FRXN01000002">
    <property type="protein sequence ID" value="SHO62007.1"/>
    <property type="molecule type" value="Genomic_DNA"/>
</dbReference>
<proteinExistence type="predicted"/>
<evidence type="ECO:0008006" key="3">
    <source>
        <dbReference type="Google" id="ProtNLM"/>
    </source>
</evidence>
<accession>A0A1M7ZAR0</accession>
<evidence type="ECO:0000313" key="2">
    <source>
        <dbReference type="Proteomes" id="UP000184609"/>
    </source>
</evidence>
<dbReference type="Proteomes" id="UP000184609">
    <property type="component" value="Unassembled WGS sequence"/>
</dbReference>
<organism evidence="1 2">
    <name type="scientific">Algoriphagus zhangzhouensis</name>
    <dbReference type="NCBI Taxonomy" id="1073327"/>
    <lineage>
        <taxon>Bacteria</taxon>
        <taxon>Pseudomonadati</taxon>
        <taxon>Bacteroidota</taxon>
        <taxon>Cytophagia</taxon>
        <taxon>Cytophagales</taxon>
        <taxon>Cyclobacteriaceae</taxon>
        <taxon>Algoriphagus</taxon>
    </lineage>
</organism>